<dbReference type="EMBL" id="MCBS01003599">
    <property type="protein sequence ID" value="RKF96012.1"/>
    <property type="molecule type" value="Genomic_DNA"/>
</dbReference>
<evidence type="ECO:0000313" key="1">
    <source>
        <dbReference type="EMBL" id="RKF96012.1"/>
    </source>
</evidence>
<proteinExistence type="predicted"/>
<gene>
    <name evidence="1" type="ORF">GcM1_035001</name>
</gene>
<organism evidence="1 2">
    <name type="scientific">Golovinomyces cichoracearum</name>
    <dbReference type="NCBI Taxonomy" id="62708"/>
    <lineage>
        <taxon>Eukaryota</taxon>
        <taxon>Fungi</taxon>
        <taxon>Dikarya</taxon>
        <taxon>Ascomycota</taxon>
        <taxon>Pezizomycotina</taxon>
        <taxon>Leotiomycetes</taxon>
        <taxon>Erysiphales</taxon>
        <taxon>Erysiphaceae</taxon>
        <taxon>Golovinomyces</taxon>
    </lineage>
</organism>
<feature type="non-terminal residue" evidence="1">
    <location>
        <position position="76"/>
    </location>
</feature>
<reference evidence="1 2" key="1">
    <citation type="journal article" date="2018" name="BMC Genomics">
        <title>Comparative genome analyses reveal sequence features reflecting distinct modes of host-adaptation between dicot and monocot powdery mildew.</title>
        <authorList>
            <person name="Wu Y."/>
            <person name="Ma X."/>
            <person name="Pan Z."/>
            <person name="Kale S.D."/>
            <person name="Song Y."/>
            <person name="King H."/>
            <person name="Zhang Q."/>
            <person name="Presley C."/>
            <person name="Deng X."/>
            <person name="Wei C.I."/>
            <person name="Xiao S."/>
        </authorList>
    </citation>
    <scope>NUCLEOTIDE SEQUENCE [LARGE SCALE GENOMIC DNA]</scope>
    <source>
        <strain evidence="1">UMSG1</strain>
    </source>
</reference>
<sequence>MEDIFHRMENIDDGECNTNLVFDGVDQCNVVVRTEIARIFDTAMHVEVVDLQANPTKTLLLFAASYALKERDDLAS</sequence>
<protein>
    <submittedName>
        <fullName evidence="1">Uncharacterized protein</fullName>
    </submittedName>
</protein>
<evidence type="ECO:0000313" key="2">
    <source>
        <dbReference type="Proteomes" id="UP000285326"/>
    </source>
</evidence>
<name>A0A420JCK0_9PEZI</name>
<accession>A0A420JCK0</accession>
<dbReference type="AlphaFoldDB" id="A0A420JCK0"/>
<dbReference type="Proteomes" id="UP000285326">
    <property type="component" value="Unassembled WGS sequence"/>
</dbReference>
<comment type="caution">
    <text evidence="1">The sequence shown here is derived from an EMBL/GenBank/DDBJ whole genome shotgun (WGS) entry which is preliminary data.</text>
</comment>